<dbReference type="AlphaFoldDB" id="C6HDZ4"/>
<dbReference type="HOGENOM" id="CLU_060368_1_0_1"/>
<dbReference type="OrthoDB" id="20734at2759"/>
<evidence type="ECO:0000313" key="4">
    <source>
        <dbReference type="EMBL" id="EER41778.1"/>
    </source>
</evidence>
<dbReference type="PANTHER" id="PTHR28133:SF1">
    <property type="entry name" value="REQUIRED FOR RESPIRATORY GROWTH PROTEIN 7, MITOCHONDRIAL"/>
    <property type="match status" value="1"/>
</dbReference>
<feature type="region of interest" description="Disordered" evidence="3">
    <location>
        <begin position="1"/>
        <end position="20"/>
    </location>
</feature>
<dbReference type="VEuPathDB" id="FungiDB:HCDG_04425"/>
<dbReference type="Proteomes" id="UP000002624">
    <property type="component" value="Unassembled WGS sequence"/>
</dbReference>
<comment type="subcellular location">
    <subcellularLocation>
        <location evidence="1">Mitochondrion</location>
    </subcellularLocation>
</comment>
<dbReference type="GO" id="GO:0003676">
    <property type="term" value="F:nucleic acid binding"/>
    <property type="evidence" value="ECO:0007669"/>
    <property type="project" value="InterPro"/>
</dbReference>
<evidence type="ECO:0000256" key="2">
    <source>
        <dbReference type="ARBA" id="ARBA00023128"/>
    </source>
</evidence>
<evidence type="ECO:0000256" key="3">
    <source>
        <dbReference type="SAM" id="MobiDB-lite"/>
    </source>
</evidence>
<accession>C6HDZ4</accession>
<dbReference type="PANTHER" id="PTHR28133">
    <property type="entry name" value="REQUIRED FOR RESPIRATORY GROWTH PROTEIN 7, MITOCHONDRIAL"/>
    <property type="match status" value="1"/>
</dbReference>
<evidence type="ECO:0000256" key="1">
    <source>
        <dbReference type="ARBA" id="ARBA00004173"/>
    </source>
</evidence>
<protein>
    <submittedName>
        <fullName evidence="4">Uncharacterized protein</fullName>
    </submittedName>
</protein>
<gene>
    <name evidence="4" type="ORF">HCDG_04425</name>
</gene>
<dbReference type="Pfam" id="PF10356">
    <property type="entry name" value="RRG7"/>
    <property type="match status" value="2"/>
</dbReference>
<dbReference type="InterPro" id="IPR018828">
    <property type="entry name" value="RRG7"/>
</dbReference>
<dbReference type="Gene3D" id="3.40.1350.10">
    <property type="match status" value="1"/>
</dbReference>
<dbReference type="eggNOG" id="ENOG502S6ZS">
    <property type="taxonomic scope" value="Eukaryota"/>
</dbReference>
<reference evidence="5" key="1">
    <citation type="submission" date="2009-05" db="EMBL/GenBank/DDBJ databases">
        <title>The genome sequence of Ajellomyces capsulatus strain H143.</title>
        <authorList>
            <person name="Champion M."/>
            <person name="Cuomo C.A."/>
            <person name="Ma L.-J."/>
            <person name="Henn M.R."/>
            <person name="Sil A."/>
            <person name="Goldman B."/>
            <person name="Young S.K."/>
            <person name="Kodira C.D."/>
            <person name="Zeng Q."/>
            <person name="Koehrsen M."/>
            <person name="Alvarado L."/>
            <person name="Berlin A.M."/>
            <person name="Borenstein D."/>
            <person name="Chen Z."/>
            <person name="Engels R."/>
            <person name="Freedman E."/>
            <person name="Gellesch M."/>
            <person name="Goldberg J."/>
            <person name="Griggs A."/>
            <person name="Gujja S."/>
            <person name="Heiman D.I."/>
            <person name="Hepburn T.A."/>
            <person name="Howarth C."/>
            <person name="Jen D."/>
            <person name="Larson L."/>
            <person name="Lewis B."/>
            <person name="Mehta T."/>
            <person name="Park D."/>
            <person name="Pearson M."/>
            <person name="Roberts A."/>
            <person name="Saif S."/>
            <person name="Shea T.D."/>
            <person name="Shenoy N."/>
            <person name="Sisk P."/>
            <person name="Stolte C."/>
            <person name="Sykes S."/>
            <person name="Walk T."/>
            <person name="White J."/>
            <person name="Yandava C."/>
            <person name="Klein B."/>
            <person name="McEwen J.G."/>
            <person name="Puccia R."/>
            <person name="Goldman G.H."/>
            <person name="Felipe M.S."/>
            <person name="Nino-Vega G."/>
            <person name="San-Blas G."/>
            <person name="Taylor J.W."/>
            <person name="Mendoza L."/>
            <person name="Galagan J.E."/>
            <person name="Nusbaum C."/>
            <person name="Birren B.W."/>
        </authorList>
    </citation>
    <scope>NUCLEOTIDE SEQUENCE [LARGE SCALE GENOMIC DNA]</scope>
    <source>
        <strain evidence="5">H143</strain>
    </source>
</reference>
<organism evidence="4 5">
    <name type="scientific">Ajellomyces capsulatus (strain H143)</name>
    <name type="common">Darling's disease fungus</name>
    <name type="synonym">Histoplasma capsulatum</name>
    <dbReference type="NCBI Taxonomy" id="544712"/>
    <lineage>
        <taxon>Eukaryota</taxon>
        <taxon>Fungi</taxon>
        <taxon>Dikarya</taxon>
        <taxon>Ascomycota</taxon>
        <taxon>Pezizomycotina</taxon>
        <taxon>Eurotiomycetes</taxon>
        <taxon>Eurotiomycetidae</taxon>
        <taxon>Onygenales</taxon>
        <taxon>Ajellomycetaceae</taxon>
        <taxon>Histoplasma</taxon>
    </lineage>
</organism>
<keyword evidence="2" id="KW-0496">Mitochondrion</keyword>
<feature type="region of interest" description="Disordered" evidence="3">
    <location>
        <begin position="35"/>
        <end position="56"/>
    </location>
</feature>
<sequence length="300" mass="33124">MASGGGRQRCGARRGFPETNDAGIEAVSSGLANRTTGLLQLPRRQHRNRTNLPKSLTPLTNSMIHIQPLHLPSRLSVHTLLQRAYRPFSNAPAPPIPPVSPTSQHHDLPSFLDYAARTSLDRTSTTYIGTHYEYTILQTLRRWALDLTRIGGRMDSGIDLVGTWHLPDSNSQPLRVIVQCKASKNKVGPNIIRELEGTFAGAPVGWRGQGILGMLVSSRESTKGLRTALLKSRYPLVWIFAELDGRVRQILWNKQASDAGLEALGAEVQHSRQGKEDGEDKTLSLTWNGEAIKGFRESRG</sequence>
<dbReference type="EMBL" id="GG692423">
    <property type="protein sequence ID" value="EER41778.1"/>
    <property type="molecule type" value="Genomic_DNA"/>
</dbReference>
<evidence type="ECO:0000313" key="5">
    <source>
        <dbReference type="Proteomes" id="UP000002624"/>
    </source>
</evidence>
<proteinExistence type="predicted"/>
<dbReference type="InterPro" id="IPR011856">
    <property type="entry name" value="tRNA_endonuc-like_dom_sf"/>
</dbReference>
<name>C6HDZ4_AJECH</name>
<dbReference type="OMA" id="VQCKSLK"/>
<dbReference type="GO" id="GO:0005739">
    <property type="term" value="C:mitochondrion"/>
    <property type="evidence" value="ECO:0007669"/>
    <property type="project" value="UniProtKB-SubCell"/>
</dbReference>